<keyword evidence="8 15" id="KW-0378">Hydrolase</keyword>
<dbReference type="Pfam" id="PF00752">
    <property type="entry name" value="XPG_N"/>
    <property type="match status" value="1"/>
</dbReference>
<dbReference type="SMART" id="SM00484">
    <property type="entry name" value="XPGI"/>
    <property type="match status" value="1"/>
</dbReference>
<dbReference type="InterPro" id="IPR006086">
    <property type="entry name" value="XPG-I_dom"/>
</dbReference>
<dbReference type="GO" id="GO:0005730">
    <property type="term" value="C:nucleolus"/>
    <property type="evidence" value="ECO:0007669"/>
    <property type="project" value="UniProtKB-SubCell"/>
</dbReference>
<evidence type="ECO:0000259" key="18">
    <source>
        <dbReference type="SMART" id="SM00484"/>
    </source>
</evidence>
<dbReference type="GO" id="GO:0017108">
    <property type="term" value="F:5'-flap endonuclease activity"/>
    <property type="evidence" value="ECO:0007669"/>
    <property type="project" value="UniProtKB-UniRule"/>
</dbReference>
<comment type="function">
    <text evidence="15">Structure-specific nuclease with 5'-flap endonuclease and 5'-3' exonuclease activities involved in DNA replication and repair. During DNA replication, cleaves the 5'-overhanging flap structure that is generated by displacement synthesis when DNA polymerase encounters the 5'-end of a downstream Okazaki fragment. It enters the flap from the 5'-end and then tracks to cleave the flap base, leaving a nick for ligation. Also involved in the long patch base excision repair (LP-BER) pathway, by cleaving within the apurinic/apyrimidinic (AP) site-terminated flap. Acts as a genome stabilization factor that prevents flaps from equilibrating into structures that lead to duplications and deletions. Also possesses 5'-3' exonuclease activity on nicked or gapped double-stranded DNA, and exhibits RNase H activity. Also involved in replication and repair of rDNA and in repairing mitochondrial DNA.</text>
</comment>
<dbReference type="InterPro" id="IPR008918">
    <property type="entry name" value="HhH2"/>
</dbReference>
<evidence type="ECO:0000259" key="19">
    <source>
        <dbReference type="SMART" id="SM00485"/>
    </source>
</evidence>
<evidence type="ECO:0000256" key="14">
    <source>
        <dbReference type="ARBA" id="ARBA00034726"/>
    </source>
</evidence>
<comment type="caution">
    <text evidence="20">The sequence shown here is derived from an EMBL/GenBank/DDBJ whole genome shotgun (WGS) entry which is preliminary data.</text>
</comment>
<dbReference type="InterPro" id="IPR023426">
    <property type="entry name" value="Flap_endonuc"/>
</dbReference>
<reference evidence="20" key="1">
    <citation type="submission" date="2022-04" db="EMBL/GenBank/DDBJ databases">
        <authorList>
            <person name="Xu L."/>
            <person name="Lv Z."/>
        </authorList>
    </citation>
    <scope>NUCLEOTIDE SEQUENCE</scope>
    <source>
        <strain evidence="20">LV_2022a</strain>
    </source>
</reference>
<keyword evidence="13 15" id="KW-0539">Nucleus</keyword>
<feature type="region of interest" description="Disordered" evidence="16">
    <location>
        <begin position="368"/>
        <end position="402"/>
    </location>
</feature>
<dbReference type="AlphaFoldDB" id="A0AAE2D9F5"/>
<dbReference type="SMART" id="SM00475">
    <property type="entry name" value="53EXOc"/>
    <property type="match status" value="1"/>
</dbReference>
<dbReference type="GO" id="GO:0005739">
    <property type="term" value="C:mitochondrion"/>
    <property type="evidence" value="ECO:0007669"/>
    <property type="project" value="UniProtKB-SubCell"/>
</dbReference>
<dbReference type="InterPro" id="IPR029060">
    <property type="entry name" value="PIN-like_dom_sf"/>
</dbReference>
<dbReference type="PROSITE" id="PS00842">
    <property type="entry name" value="XPG_2"/>
    <property type="match status" value="1"/>
</dbReference>
<dbReference type="InterPro" id="IPR006085">
    <property type="entry name" value="XPG_DNA_repair_N"/>
</dbReference>
<comment type="subcellular location">
    <subcellularLocation>
        <location evidence="1 15">Mitochondrion</location>
    </subcellularLocation>
    <subcellularLocation>
        <location evidence="15">Nucleus</location>
        <location evidence="15">Nucleolus</location>
    </subcellularLocation>
    <subcellularLocation>
        <location evidence="15">Nucleus</location>
        <location evidence="15">Nucleoplasm</location>
    </subcellularLocation>
    <text evidence="15">Resides mostly in the nucleoli and relocalizes to the nucleoplasm upon DNA damage.</text>
</comment>
<sequence>MGVHQLSKVIGDNAQKAVKSCEIKSYFGGNNCDSYNQLFVGRKVAIDASMSIYQFLIAVRQEGNTLMNAEGESTSHLMGMFYRTIRMIESGIKPVYVFEGKPPSMKAGELAKRADRRIESTKELAKAEAEEDLEAIEKFSKRLVKVTPAHNEDCKQLLRLMGVPFVNAPGEAEAQCAALAKSGKVYAVGTEDMDALAFGTPVLLRHLTFSEARKMAIQEFNLASVLEGLGLTMDQFVDLCILLGCDYVDTIRGIGPKKALDLLHKYQSIDCVLKNIDKSKYSVPDDWPYEDAKKLFLSPEVTDPSLIELKWNEPDEEGLVEFLCHKHGFNEERIRNGAKKLFKAKNTTTQGRIDNFFTSIPSKNNLLISNHNSNCNKTPSNTMSDRKRKSNSGTPSRHKISK</sequence>
<keyword evidence="11 15" id="KW-0496">Mitochondrion</keyword>
<evidence type="ECO:0000259" key="17">
    <source>
        <dbReference type="SMART" id="SM00475"/>
    </source>
</evidence>
<evidence type="ECO:0000256" key="15">
    <source>
        <dbReference type="HAMAP-Rule" id="MF_03140"/>
    </source>
</evidence>
<dbReference type="InterPro" id="IPR036279">
    <property type="entry name" value="5-3_exonuclease_C_sf"/>
</dbReference>
<dbReference type="SMART" id="SM00485">
    <property type="entry name" value="XPGN"/>
    <property type="match status" value="1"/>
</dbReference>
<evidence type="ECO:0000256" key="11">
    <source>
        <dbReference type="ARBA" id="ARBA00023128"/>
    </source>
</evidence>
<gene>
    <name evidence="20" type="ORF">MN116_001371</name>
</gene>
<proteinExistence type="inferred from homology"/>
<dbReference type="Gene3D" id="1.10.150.20">
    <property type="entry name" value="5' to 3' exonuclease, C-terminal subdomain"/>
    <property type="match status" value="1"/>
</dbReference>
<dbReference type="InterPro" id="IPR019974">
    <property type="entry name" value="XPG_CS"/>
</dbReference>
<evidence type="ECO:0000256" key="1">
    <source>
        <dbReference type="ARBA" id="ARBA00004173"/>
    </source>
</evidence>
<dbReference type="GO" id="GO:0043137">
    <property type="term" value="P:DNA replication, removal of RNA primer"/>
    <property type="evidence" value="ECO:0007669"/>
    <property type="project" value="UniProtKB-UniRule"/>
</dbReference>
<feature type="compositionally biased region" description="Basic residues" evidence="16">
    <location>
        <begin position="386"/>
        <end position="402"/>
    </location>
</feature>
<evidence type="ECO:0000256" key="8">
    <source>
        <dbReference type="ARBA" id="ARBA00022801"/>
    </source>
</evidence>
<evidence type="ECO:0000256" key="7">
    <source>
        <dbReference type="ARBA" id="ARBA00022763"/>
    </source>
</evidence>
<name>A0AAE2D9F5_SCHME</name>
<dbReference type="GO" id="GO:0000287">
    <property type="term" value="F:magnesium ion binding"/>
    <property type="evidence" value="ECO:0007669"/>
    <property type="project" value="UniProtKB-UniRule"/>
</dbReference>
<dbReference type="SMART" id="SM00279">
    <property type="entry name" value="HhH2"/>
    <property type="match status" value="1"/>
</dbReference>
<dbReference type="GO" id="GO:0030145">
    <property type="term" value="F:manganese ion binding"/>
    <property type="evidence" value="ECO:0007669"/>
    <property type="project" value="TreeGrafter"/>
</dbReference>
<evidence type="ECO:0000256" key="9">
    <source>
        <dbReference type="ARBA" id="ARBA00022839"/>
    </source>
</evidence>
<evidence type="ECO:0000313" key="21">
    <source>
        <dbReference type="Proteomes" id="UP001292079"/>
    </source>
</evidence>
<evidence type="ECO:0000256" key="6">
    <source>
        <dbReference type="ARBA" id="ARBA00022759"/>
    </source>
</evidence>
<dbReference type="GO" id="GO:0004523">
    <property type="term" value="F:RNA-DNA hybrid ribonuclease activity"/>
    <property type="evidence" value="ECO:0007669"/>
    <property type="project" value="TreeGrafter"/>
</dbReference>
<evidence type="ECO:0000256" key="2">
    <source>
        <dbReference type="ARBA" id="ARBA00022553"/>
    </source>
</evidence>
<dbReference type="EC" id="3.1.-.-" evidence="15"/>
<dbReference type="HAMAP" id="MF_00614">
    <property type="entry name" value="Fen"/>
    <property type="match status" value="1"/>
</dbReference>
<keyword evidence="2 15" id="KW-0597">Phosphoprotein</keyword>
<feature type="domain" description="XPG-I" evidence="18">
    <location>
        <begin position="159"/>
        <end position="231"/>
    </location>
</feature>
<dbReference type="GO" id="GO:0003677">
    <property type="term" value="F:DNA binding"/>
    <property type="evidence" value="ECO:0007669"/>
    <property type="project" value="UniProtKB-UniRule"/>
</dbReference>
<evidence type="ECO:0000256" key="4">
    <source>
        <dbReference type="ARBA" id="ARBA00022722"/>
    </source>
</evidence>
<dbReference type="GO" id="GO:0008409">
    <property type="term" value="F:5'-3' exonuclease activity"/>
    <property type="evidence" value="ECO:0007669"/>
    <property type="project" value="UniProtKB-UniRule"/>
</dbReference>
<dbReference type="PANTHER" id="PTHR11081:SF9">
    <property type="entry name" value="FLAP ENDONUCLEASE 1"/>
    <property type="match status" value="1"/>
</dbReference>
<accession>A0AAE2D9F5</accession>
<reference evidence="20" key="2">
    <citation type="journal article" date="2023" name="Infect Dis Poverty">
        <title>Chromosome-scale genome of the human blood fluke Schistosoma mekongi and its implications for public health.</title>
        <authorList>
            <person name="Zhou M."/>
            <person name="Xu L."/>
            <person name="Xu D."/>
            <person name="Chen W."/>
            <person name="Khan J."/>
            <person name="Hu Y."/>
            <person name="Huang H."/>
            <person name="Wei H."/>
            <person name="Zhang Y."/>
            <person name="Chusongsang P."/>
            <person name="Tanasarnprasert K."/>
            <person name="Hu X."/>
            <person name="Limpanont Y."/>
            <person name="Lv Z."/>
        </authorList>
    </citation>
    <scope>NUCLEOTIDE SEQUENCE</scope>
    <source>
        <strain evidence="20">LV_2022a</strain>
    </source>
</reference>
<keyword evidence="12 15" id="KW-0234">DNA repair</keyword>
<evidence type="ECO:0000256" key="3">
    <source>
        <dbReference type="ARBA" id="ARBA00022705"/>
    </source>
</evidence>
<dbReference type="GO" id="GO:0005654">
    <property type="term" value="C:nucleoplasm"/>
    <property type="evidence" value="ECO:0007669"/>
    <property type="project" value="UniProtKB-SubCell"/>
</dbReference>
<dbReference type="FunFam" id="1.10.150.20:FF:000009">
    <property type="entry name" value="Flap endonuclease 1"/>
    <property type="match status" value="1"/>
</dbReference>
<dbReference type="PANTHER" id="PTHR11081">
    <property type="entry name" value="FLAP ENDONUCLEASE FAMILY MEMBER"/>
    <property type="match status" value="1"/>
</dbReference>
<feature type="domain" description="XPG N-terminal" evidence="19">
    <location>
        <begin position="1"/>
        <end position="120"/>
    </location>
</feature>
<protein>
    <recommendedName>
        <fullName evidence="15">Flap endonuclease 1</fullName>
        <shortName evidence="15">FEN-1</shortName>
        <ecNumber evidence="15">3.1.-.-</ecNumber>
    </recommendedName>
    <alternativeName>
        <fullName evidence="15">Flap structure-specific endonuclease 1</fullName>
    </alternativeName>
</protein>
<feature type="domain" description="5'-3' exonuclease" evidence="17">
    <location>
        <begin position="42"/>
        <end position="317"/>
    </location>
</feature>
<dbReference type="GO" id="GO:0006284">
    <property type="term" value="P:base-excision repair"/>
    <property type="evidence" value="ECO:0007669"/>
    <property type="project" value="UniProtKB-UniRule"/>
</dbReference>
<evidence type="ECO:0000313" key="20">
    <source>
        <dbReference type="EMBL" id="KAK4476154.1"/>
    </source>
</evidence>
<comment type="cofactor">
    <cofactor evidence="15">
        <name>Mg(2+)</name>
        <dbReference type="ChEBI" id="CHEBI:18420"/>
    </cofactor>
    <text evidence="15">Binds 2 magnesium ions per subunit. They probably participate in the reaction catalyzed by the enzyme. May bind an additional third magnesium ion after substrate binding.</text>
</comment>
<organism evidence="20 21">
    <name type="scientific">Schistosoma mekongi</name>
    <name type="common">Parasitic worm</name>
    <dbReference type="NCBI Taxonomy" id="38744"/>
    <lineage>
        <taxon>Eukaryota</taxon>
        <taxon>Metazoa</taxon>
        <taxon>Spiralia</taxon>
        <taxon>Lophotrochozoa</taxon>
        <taxon>Platyhelminthes</taxon>
        <taxon>Trematoda</taxon>
        <taxon>Digenea</taxon>
        <taxon>Strigeidida</taxon>
        <taxon>Schistosomatoidea</taxon>
        <taxon>Schistosomatidae</taxon>
        <taxon>Schistosoma</taxon>
    </lineage>
</organism>
<evidence type="ECO:0000256" key="10">
    <source>
        <dbReference type="ARBA" id="ARBA00022842"/>
    </source>
</evidence>
<dbReference type="Gene3D" id="3.40.50.1010">
    <property type="entry name" value="5'-nuclease"/>
    <property type="match status" value="1"/>
</dbReference>
<feature type="compositionally biased region" description="Polar residues" evidence="16">
    <location>
        <begin position="368"/>
        <end position="383"/>
    </location>
</feature>
<dbReference type="FunFam" id="3.40.50.1010:FF:000003">
    <property type="entry name" value="Flap endonuclease 1"/>
    <property type="match status" value="1"/>
</dbReference>
<keyword evidence="4 15" id="KW-0540">Nuclease</keyword>
<comment type="similarity">
    <text evidence="14 15">Belongs to the XPG/RAD2 endonuclease family. FEN1 subfamily.</text>
</comment>
<dbReference type="PRINTS" id="PR00853">
    <property type="entry name" value="XPGRADSUPER"/>
</dbReference>
<keyword evidence="5 15" id="KW-0479">Metal-binding</keyword>
<dbReference type="SUPFAM" id="SSF47807">
    <property type="entry name" value="5' to 3' exonuclease, C-terminal subdomain"/>
    <property type="match status" value="1"/>
</dbReference>
<evidence type="ECO:0000256" key="16">
    <source>
        <dbReference type="SAM" id="MobiDB-lite"/>
    </source>
</evidence>
<keyword evidence="6 15" id="KW-0255">Endonuclease</keyword>
<dbReference type="Pfam" id="PF00867">
    <property type="entry name" value="XPG_I"/>
    <property type="match status" value="1"/>
</dbReference>
<keyword evidence="3 15" id="KW-0235">DNA replication</keyword>
<evidence type="ECO:0000256" key="13">
    <source>
        <dbReference type="ARBA" id="ARBA00023242"/>
    </source>
</evidence>
<dbReference type="CDD" id="cd09867">
    <property type="entry name" value="PIN_FEN1"/>
    <property type="match status" value="1"/>
</dbReference>
<dbReference type="InterPro" id="IPR002421">
    <property type="entry name" value="5-3_exonuclease"/>
</dbReference>
<evidence type="ECO:0000256" key="5">
    <source>
        <dbReference type="ARBA" id="ARBA00022723"/>
    </source>
</evidence>
<dbReference type="EMBL" id="JALJAT010000001">
    <property type="protein sequence ID" value="KAK4476154.1"/>
    <property type="molecule type" value="Genomic_DNA"/>
</dbReference>
<keyword evidence="10 15" id="KW-0460">Magnesium</keyword>
<keyword evidence="9 15" id="KW-0269">Exonuclease</keyword>
<dbReference type="SUPFAM" id="SSF88723">
    <property type="entry name" value="PIN domain-like"/>
    <property type="match status" value="1"/>
</dbReference>
<evidence type="ECO:0000256" key="12">
    <source>
        <dbReference type="ARBA" id="ARBA00023204"/>
    </source>
</evidence>
<dbReference type="InterPro" id="IPR006084">
    <property type="entry name" value="XPG/Rad2"/>
</dbReference>
<keyword evidence="21" id="KW-1185">Reference proteome</keyword>
<dbReference type="CDD" id="cd09907">
    <property type="entry name" value="H3TH_FEN1-Euk"/>
    <property type="match status" value="1"/>
</dbReference>
<dbReference type="Proteomes" id="UP001292079">
    <property type="component" value="Unassembled WGS sequence"/>
</dbReference>
<keyword evidence="7 15" id="KW-0227">DNA damage</keyword>